<dbReference type="PANTHER" id="PTHR15881">
    <property type="entry name" value="MARGINAL ZONE B- AND B1-CELL-SPECIFIC PROTEIN"/>
    <property type="match status" value="1"/>
</dbReference>
<dbReference type="Proteomes" id="UP000678393">
    <property type="component" value="Unassembled WGS sequence"/>
</dbReference>
<evidence type="ECO:0000256" key="1">
    <source>
        <dbReference type="SAM" id="SignalP"/>
    </source>
</evidence>
<evidence type="ECO:0000313" key="4">
    <source>
        <dbReference type="Proteomes" id="UP000678393"/>
    </source>
</evidence>
<evidence type="ECO:0000313" key="3">
    <source>
        <dbReference type="EMBL" id="CAG5125330.1"/>
    </source>
</evidence>
<evidence type="ECO:0000259" key="2">
    <source>
        <dbReference type="Pfam" id="PF11938"/>
    </source>
</evidence>
<name>A0A8S3ZBW5_9EUPU</name>
<sequence length="204" mass="23315">MEAIMTVLTCLFLLLFSLTNGSKRKESVETDSVYKVSPEELKLGQEKMTPPVMTEEEEGSRQLPRQYRCSGCAAIAYQFQKQFSIAESRFKKGKRLPYSDVLEVAESVCEKKLKGYGLKSVKGEKFLSGEGLEHDKDMGIMEAGGKWEVRLKTLCGELIELYEEEEIYEQYVQRGDSNLAVTLCVHYCTPRERNELKNGRKEEL</sequence>
<dbReference type="GO" id="GO:0005576">
    <property type="term" value="C:extracellular region"/>
    <property type="evidence" value="ECO:0007669"/>
    <property type="project" value="TreeGrafter"/>
</dbReference>
<keyword evidence="1" id="KW-0732">Signal</keyword>
<proteinExistence type="predicted"/>
<feature type="chain" id="PRO_5035782189" description="DUF3456 domain-containing protein" evidence="1">
    <location>
        <begin position="22"/>
        <end position="204"/>
    </location>
</feature>
<keyword evidence="4" id="KW-1185">Reference proteome</keyword>
<dbReference type="InterPro" id="IPR021852">
    <property type="entry name" value="DUF3456"/>
</dbReference>
<dbReference type="OrthoDB" id="448621at2759"/>
<accession>A0A8S3ZBW5</accession>
<protein>
    <recommendedName>
        <fullName evidence="2">DUF3456 domain-containing protein</fullName>
    </recommendedName>
</protein>
<comment type="caution">
    <text evidence="3">The sequence shown here is derived from an EMBL/GenBank/DDBJ whole genome shotgun (WGS) entry which is preliminary data.</text>
</comment>
<reference evidence="3" key="1">
    <citation type="submission" date="2021-04" db="EMBL/GenBank/DDBJ databases">
        <authorList>
            <consortium name="Molecular Ecology Group"/>
        </authorList>
    </citation>
    <scope>NUCLEOTIDE SEQUENCE</scope>
</reference>
<dbReference type="Pfam" id="PF11938">
    <property type="entry name" value="DUF3456"/>
    <property type="match status" value="1"/>
</dbReference>
<gene>
    <name evidence="3" type="ORF">CUNI_LOCUS10888</name>
</gene>
<organism evidence="3 4">
    <name type="scientific">Candidula unifasciata</name>
    <dbReference type="NCBI Taxonomy" id="100452"/>
    <lineage>
        <taxon>Eukaryota</taxon>
        <taxon>Metazoa</taxon>
        <taxon>Spiralia</taxon>
        <taxon>Lophotrochozoa</taxon>
        <taxon>Mollusca</taxon>
        <taxon>Gastropoda</taxon>
        <taxon>Heterobranchia</taxon>
        <taxon>Euthyneura</taxon>
        <taxon>Panpulmonata</taxon>
        <taxon>Eupulmonata</taxon>
        <taxon>Stylommatophora</taxon>
        <taxon>Helicina</taxon>
        <taxon>Helicoidea</taxon>
        <taxon>Geomitridae</taxon>
        <taxon>Candidula</taxon>
    </lineage>
</organism>
<feature type="domain" description="DUF3456" evidence="2">
    <location>
        <begin position="100"/>
        <end position="185"/>
    </location>
</feature>
<dbReference type="GO" id="GO:0034663">
    <property type="term" value="C:endoplasmic reticulum chaperone complex"/>
    <property type="evidence" value="ECO:0007669"/>
    <property type="project" value="TreeGrafter"/>
</dbReference>
<dbReference type="InterPro" id="IPR052682">
    <property type="entry name" value="MZB1"/>
</dbReference>
<dbReference type="EMBL" id="CAJHNH020002025">
    <property type="protein sequence ID" value="CAG5125330.1"/>
    <property type="molecule type" value="Genomic_DNA"/>
</dbReference>
<dbReference type="AlphaFoldDB" id="A0A8S3ZBW5"/>
<feature type="signal peptide" evidence="1">
    <location>
        <begin position="1"/>
        <end position="21"/>
    </location>
</feature>
<dbReference type="PANTHER" id="PTHR15881:SF2">
    <property type="entry name" value="MARGINAL ZONE B- AND B1-CELL-SPECIFIC PROTEIN"/>
    <property type="match status" value="1"/>
</dbReference>